<gene>
    <name evidence="1" type="ORF">HPB47_009995</name>
</gene>
<reference evidence="1 2" key="1">
    <citation type="journal article" date="2020" name="Cell">
        <title>Large-Scale Comparative Analyses of Tick Genomes Elucidate Their Genetic Diversity and Vector Capacities.</title>
        <authorList>
            <consortium name="Tick Genome and Microbiome Consortium (TIGMIC)"/>
            <person name="Jia N."/>
            <person name="Wang J."/>
            <person name="Shi W."/>
            <person name="Du L."/>
            <person name="Sun Y."/>
            <person name="Zhan W."/>
            <person name="Jiang J.F."/>
            <person name="Wang Q."/>
            <person name="Zhang B."/>
            <person name="Ji P."/>
            <person name="Bell-Sakyi L."/>
            <person name="Cui X.M."/>
            <person name="Yuan T.T."/>
            <person name="Jiang B.G."/>
            <person name="Yang W.F."/>
            <person name="Lam T.T."/>
            <person name="Chang Q.C."/>
            <person name="Ding S.J."/>
            <person name="Wang X.J."/>
            <person name="Zhu J.G."/>
            <person name="Ruan X.D."/>
            <person name="Zhao L."/>
            <person name="Wei J.T."/>
            <person name="Ye R.Z."/>
            <person name="Que T.C."/>
            <person name="Du C.H."/>
            <person name="Zhou Y.H."/>
            <person name="Cheng J.X."/>
            <person name="Dai P.F."/>
            <person name="Guo W.B."/>
            <person name="Han X.H."/>
            <person name="Huang E.J."/>
            <person name="Li L.F."/>
            <person name="Wei W."/>
            <person name="Gao Y.C."/>
            <person name="Liu J.Z."/>
            <person name="Shao H.Z."/>
            <person name="Wang X."/>
            <person name="Wang C.C."/>
            <person name="Yang T.C."/>
            <person name="Huo Q.B."/>
            <person name="Li W."/>
            <person name="Chen H.Y."/>
            <person name="Chen S.E."/>
            <person name="Zhou L.G."/>
            <person name="Ni X.B."/>
            <person name="Tian J.H."/>
            <person name="Sheng Y."/>
            <person name="Liu T."/>
            <person name="Pan Y.S."/>
            <person name="Xia L.Y."/>
            <person name="Li J."/>
            <person name="Zhao F."/>
            <person name="Cao W.C."/>
        </authorList>
    </citation>
    <scope>NUCLEOTIDE SEQUENCE [LARGE SCALE GENOMIC DNA]</scope>
    <source>
        <strain evidence="1">Iper-2018</strain>
    </source>
</reference>
<organism evidence="1 2">
    <name type="scientific">Ixodes persulcatus</name>
    <name type="common">Taiga tick</name>
    <dbReference type="NCBI Taxonomy" id="34615"/>
    <lineage>
        <taxon>Eukaryota</taxon>
        <taxon>Metazoa</taxon>
        <taxon>Ecdysozoa</taxon>
        <taxon>Arthropoda</taxon>
        <taxon>Chelicerata</taxon>
        <taxon>Arachnida</taxon>
        <taxon>Acari</taxon>
        <taxon>Parasitiformes</taxon>
        <taxon>Ixodida</taxon>
        <taxon>Ixodoidea</taxon>
        <taxon>Ixodidae</taxon>
        <taxon>Ixodinae</taxon>
        <taxon>Ixodes</taxon>
    </lineage>
</organism>
<proteinExistence type="predicted"/>
<protein>
    <submittedName>
        <fullName evidence="1">Uncharacterized protein</fullName>
    </submittedName>
</protein>
<accession>A0AC60P117</accession>
<evidence type="ECO:0000313" key="1">
    <source>
        <dbReference type="EMBL" id="KAG0412874.1"/>
    </source>
</evidence>
<sequence length="280" mass="31802">MSHSIQQADMESGVCYIHRPACRYTPFHLQFVDHFAYHDERTYEMRYFVCDMYWKTGGGPVFFYTGSQDSIEDLITKTGVLQEWAPDFNALIVFAEHRFYGESLPFGKLAFQMCTELVHPVCSDGVTDMFYPSAWDQAQETEKCRKTYGVRSDITKGYLFFGGGNLPSASKVIFSNGDRDPWSVYGIKDPPSDETVVLLIEGAAHHEDLRFSSPNDSDALRTARFVEKNYIRQWISETSNTSEIPPEIPEISQNSTSCRIESGLKYVIVLLSAMALAVLR</sequence>
<name>A0AC60P117_IXOPE</name>
<comment type="caution">
    <text evidence="1">The sequence shown here is derived from an EMBL/GenBank/DDBJ whole genome shotgun (WGS) entry which is preliminary data.</text>
</comment>
<evidence type="ECO:0000313" key="2">
    <source>
        <dbReference type="Proteomes" id="UP000805193"/>
    </source>
</evidence>
<keyword evidence="2" id="KW-1185">Reference proteome</keyword>
<dbReference type="EMBL" id="JABSTQ010011316">
    <property type="protein sequence ID" value="KAG0412874.1"/>
    <property type="molecule type" value="Genomic_DNA"/>
</dbReference>
<dbReference type="Proteomes" id="UP000805193">
    <property type="component" value="Unassembled WGS sequence"/>
</dbReference>